<feature type="transmembrane region" description="Helical" evidence="1">
    <location>
        <begin position="84"/>
        <end position="105"/>
    </location>
</feature>
<feature type="transmembrane region" description="Helical" evidence="1">
    <location>
        <begin position="117"/>
        <end position="135"/>
    </location>
</feature>
<feature type="transmembrane region" description="Helical" evidence="1">
    <location>
        <begin position="21"/>
        <end position="49"/>
    </location>
</feature>
<keyword evidence="1" id="KW-1133">Transmembrane helix</keyword>
<organism evidence="2 3">
    <name type="scientific">Massilia hydrophila</name>
    <dbReference type="NCBI Taxonomy" id="3044279"/>
    <lineage>
        <taxon>Bacteria</taxon>
        <taxon>Pseudomonadati</taxon>
        <taxon>Pseudomonadota</taxon>
        <taxon>Betaproteobacteria</taxon>
        <taxon>Burkholderiales</taxon>
        <taxon>Oxalobacteraceae</taxon>
        <taxon>Telluria group</taxon>
        <taxon>Massilia</taxon>
    </lineage>
</organism>
<dbReference type="EMBL" id="JAHYBX010000001">
    <property type="protein sequence ID" value="MCA1854376.1"/>
    <property type="molecule type" value="Genomic_DNA"/>
</dbReference>
<name>A0ABS7Y5Z2_9BURK</name>
<reference evidence="2 3" key="1">
    <citation type="submission" date="2021-07" db="EMBL/GenBank/DDBJ databases">
        <title>Characterization of Violacein-producing bacteria and related species.</title>
        <authorList>
            <person name="Wilson H.S."/>
            <person name="De Leon M.E."/>
        </authorList>
    </citation>
    <scope>NUCLEOTIDE SEQUENCE [LARGE SCALE GENOMIC DNA]</scope>
    <source>
        <strain evidence="2 3">HSC-2F05</strain>
    </source>
</reference>
<evidence type="ECO:0000313" key="2">
    <source>
        <dbReference type="EMBL" id="MCA1854376.1"/>
    </source>
</evidence>
<gene>
    <name evidence="2" type="ORF">LE190_00340</name>
</gene>
<evidence type="ECO:0000313" key="3">
    <source>
        <dbReference type="Proteomes" id="UP001198602"/>
    </source>
</evidence>
<keyword evidence="1" id="KW-0472">Membrane</keyword>
<proteinExistence type="predicted"/>
<evidence type="ECO:0000256" key="1">
    <source>
        <dbReference type="SAM" id="Phobius"/>
    </source>
</evidence>
<comment type="caution">
    <text evidence="2">The sequence shown here is derived from an EMBL/GenBank/DDBJ whole genome shotgun (WGS) entry which is preliminary data.</text>
</comment>
<protein>
    <submittedName>
        <fullName evidence="2">VanZ family protein</fullName>
    </submittedName>
</protein>
<keyword evidence="1" id="KW-0812">Transmembrane</keyword>
<keyword evidence="3" id="KW-1185">Reference proteome</keyword>
<sequence length="136" mass="14638">MTGWNPPEAGSTVYNHGCQKFWKGCAIVVGDMVLLGMAAAAVCVGCLVPNRWLPPLPNDKFLHFASFAVLAMLALRVAQGPLEALYWLLGLLVAGWLIECLQALVPDRRFCWRDIGANAAGIAFTAAAAQLYVSFS</sequence>
<feature type="transmembrane region" description="Helical" evidence="1">
    <location>
        <begin position="61"/>
        <end position="78"/>
    </location>
</feature>
<accession>A0ABS7Y5Z2</accession>
<dbReference type="Proteomes" id="UP001198602">
    <property type="component" value="Unassembled WGS sequence"/>
</dbReference>
<dbReference type="RefSeq" id="WP_225236854.1">
    <property type="nucleotide sequence ID" value="NZ_JAHYBX010000001.1"/>
</dbReference>